<proteinExistence type="predicted"/>
<dbReference type="RefSeq" id="WP_002995298.1">
    <property type="nucleotide sequence ID" value="NZ_GL379770.1"/>
</dbReference>
<organism evidence="1 2">
    <name type="scientific">Sphingobacterium spiritivorum ATCC 33861</name>
    <dbReference type="NCBI Taxonomy" id="525373"/>
    <lineage>
        <taxon>Bacteria</taxon>
        <taxon>Pseudomonadati</taxon>
        <taxon>Bacteroidota</taxon>
        <taxon>Sphingobacteriia</taxon>
        <taxon>Sphingobacteriales</taxon>
        <taxon>Sphingobacteriaceae</taxon>
        <taxon>Sphingobacterium</taxon>
    </lineage>
</organism>
<dbReference type="STRING" id="525373.HMPREF0766_13800"/>
<dbReference type="AlphaFoldDB" id="D7VS46"/>
<comment type="caution">
    <text evidence="1">The sequence shown here is derived from an EMBL/GenBank/DDBJ whole genome shotgun (WGS) entry which is preliminary data.</text>
</comment>
<dbReference type="PROSITE" id="PS51257">
    <property type="entry name" value="PROKAR_LIPOPROTEIN"/>
    <property type="match status" value="1"/>
</dbReference>
<dbReference type="HOGENOM" id="CLU_1915764_0_0_10"/>
<name>D7VS46_SPHSI</name>
<accession>D7VS46</accession>
<sequence length="133" mass="15378">MKNSKIKYIGIIMFLGLMVGCITSKKPAWQGRYTKKNVYDKNIEKDKIAVSINLFDYRDNSKIDISDVKDLPGKVIASSENSKLFLFHKDSVPESIWIEKLNKGAIKIRPKKEHKKNLIIYNLYLGHLPRNIL</sequence>
<protein>
    <recommendedName>
        <fullName evidence="3">Lipoprotein</fullName>
    </recommendedName>
</protein>
<evidence type="ECO:0000313" key="1">
    <source>
        <dbReference type="EMBL" id="EFK56597.1"/>
    </source>
</evidence>
<dbReference type="EMBL" id="ACHA02000012">
    <property type="protein sequence ID" value="EFK56597.1"/>
    <property type="molecule type" value="Genomic_DNA"/>
</dbReference>
<evidence type="ECO:0008006" key="3">
    <source>
        <dbReference type="Google" id="ProtNLM"/>
    </source>
</evidence>
<dbReference type="GeneID" id="95430994"/>
<gene>
    <name evidence="1" type="ORF">HMPREF0766_13800</name>
</gene>
<reference evidence="1" key="1">
    <citation type="submission" date="2010-07" db="EMBL/GenBank/DDBJ databases">
        <authorList>
            <person name="Muzny D."/>
            <person name="Qin X."/>
            <person name="Buhay C."/>
            <person name="Dugan-Rocha S."/>
            <person name="Ding Y."/>
            <person name="Chen G."/>
            <person name="Hawes A."/>
            <person name="Holder M."/>
            <person name="Jhangiani S."/>
            <person name="Johnson A."/>
            <person name="Khan Z."/>
            <person name="Li Z."/>
            <person name="Liu W."/>
            <person name="Liu X."/>
            <person name="Perez L."/>
            <person name="Shen H."/>
            <person name="Wang Q."/>
            <person name="Watt J."/>
            <person name="Xi L."/>
            <person name="Xin Y."/>
            <person name="Zhou J."/>
            <person name="Deng J."/>
            <person name="Jiang H."/>
            <person name="Liu Y."/>
            <person name="Qu J."/>
            <person name="Song X.-Z."/>
            <person name="Zhang L."/>
            <person name="Villasana D."/>
            <person name="Johnson A."/>
            <person name="Liu J."/>
            <person name="Liyanage D."/>
            <person name="Lorensuhewa L."/>
            <person name="Robinson T."/>
            <person name="Song A."/>
            <person name="Song B.-B."/>
            <person name="Dinh H."/>
            <person name="Thornton R."/>
            <person name="Coyle M."/>
            <person name="Francisco L."/>
            <person name="Jackson L."/>
            <person name="Javaid M."/>
            <person name="Korchina V."/>
            <person name="Kovar C."/>
            <person name="Mata R."/>
            <person name="Mathew T."/>
            <person name="Ngo R."/>
            <person name="Nguyen L."/>
            <person name="Nguyen N."/>
            <person name="Okwuonu G."/>
            <person name="Ongeri F."/>
            <person name="Pham C."/>
            <person name="Simmons D."/>
            <person name="Wilczek-Boney K."/>
            <person name="Hale W."/>
            <person name="Jakkamsetti A."/>
            <person name="Pham P."/>
            <person name="Ruth R."/>
            <person name="San Lucas F."/>
            <person name="Warren J."/>
            <person name="Zhang J."/>
            <person name="Zhao Z."/>
            <person name="Zhou C."/>
            <person name="Zhu D."/>
            <person name="Lee S."/>
            <person name="Bess C."/>
            <person name="Blankenburg K."/>
            <person name="Forbes L."/>
            <person name="Fu Q."/>
            <person name="Gubbala S."/>
            <person name="Hirani K."/>
            <person name="Jayaseelan J.C."/>
            <person name="Lara F."/>
            <person name="Munidasa M."/>
            <person name="Palculict T."/>
            <person name="Patil S."/>
            <person name="Pu L.-L."/>
            <person name="Saada N."/>
            <person name="Tang L."/>
            <person name="Weissenberger G."/>
            <person name="Zhu Y."/>
            <person name="Hemphill L."/>
            <person name="Shang Y."/>
            <person name="Youmans B."/>
            <person name="Ayvaz T."/>
            <person name="Ross M."/>
            <person name="Santibanez J."/>
            <person name="Aqrawi P."/>
            <person name="Gross S."/>
            <person name="Joshi V."/>
            <person name="Fowler G."/>
            <person name="Nazareth L."/>
            <person name="Reid J."/>
            <person name="Worley K."/>
            <person name="Petrosino J."/>
            <person name="Highlander S."/>
            <person name="Gibbs R."/>
        </authorList>
    </citation>
    <scope>NUCLEOTIDE SEQUENCE [LARGE SCALE GENOMIC DNA]</scope>
    <source>
        <strain evidence="1">ATCC 33861</strain>
    </source>
</reference>
<evidence type="ECO:0000313" key="2">
    <source>
        <dbReference type="Proteomes" id="UP000006258"/>
    </source>
</evidence>
<keyword evidence="2" id="KW-1185">Reference proteome</keyword>
<dbReference type="Proteomes" id="UP000006258">
    <property type="component" value="Unassembled WGS sequence"/>
</dbReference>